<dbReference type="GO" id="GO:0019441">
    <property type="term" value="P:L-tryptophan catabolic process to kynurenine"/>
    <property type="evidence" value="ECO:0007669"/>
    <property type="project" value="InterPro"/>
</dbReference>
<evidence type="ECO:0000256" key="2">
    <source>
        <dbReference type="ARBA" id="ARBA00022723"/>
    </source>
</evidence>
<dbReference type="OrthoDB" id="540174at2759"/>
<dbReference type="STRING" id="946122.A0A0C2SKU3"/>
<evidence type="ECO:0000313" key="6">
    <source>
        <dbReference type="EMBL" id="KIL54520.1"/>
    </source>
</evidence>
<dbReference type="GO" id="GO:0020037">
    <property type="term" value="F:heme binding"/>
    <property type="evidence" value="ECO:0007669"/>
    <property type="project" value="InterPro"/>
</dbReference>
<keyword evidence="4" id="KW-0349">Heme</keyword>
<reference evidence="7 8" key="1">
    <citation type="submission" date="2014-04" db="EMBL/GenBank/DDBJ databases">
        <title>Evolutionary Origins and Diversification of the Mycorrhizal Mutualists.</title>
        <authorList>
            <consortium name="DOE Joint Genome Institute"/>
            <consortium name="Mycorrhizal Genomics Consortium"/>
            <person name="Kohler A."/>
            <person name="Kuo A."/>
            <person name="Nagy L.G."/>
            <person name="Floudas D."/>
            <person name="Copeland A."/>
            <person name="Barry K.W."/>
            <person name="Cichocki N."/>
            <person name="Veneault-Fourrey C."/>
            <person name="LaButti K."/>
            <person name="Lindquist E.A."/>
            <person name="Lipzen A."/>
            <person name="Lundell T."/>
            <person name="Morin E."/>
            <person name="Murat C."/>
            <person name="Riley R."/>
            <person name="Ohm R."/>
            <person name="Sun H."/>
            <person name="Tunlid A."/>
            <person name="Henrissat B."/>
            <person name="Grigoriev I.V."/>
            <person name="Hibbett D.S."/>
            <person name="Martin F."/>
        </authorList>
    </citation>
    <scope>NUCLEOTIDE SEQUENCE [LARGE SCALE GENOMIC DNA]</scope>
    <source>
        <strain evidence="7 8">Koide BX008</strain>
    </source>
</reference>
<dbReference type="HOGENOM" id="CLU_010089_2_0_1"/>
<feature type="non-terminal residue" evidence="7">
    <location>
        <position position="1"/>
    </location>
</feature>
<feature type="non-terminal residue" evidence="7">
    <location>
        <position position="461"/>
    </location>
</feature>
<organism evidence="7 8">
    <name type="scientific">Amanita muscaria (strain Koide BX008)</name>
    <dbReference type="NCBI Taxonomy" id="946122"/>
    <lineage>
        <taxon>Eukaryota</taxon>
        <taxon>Fungi</taxon>
        <taxon>Dikarya</taxon>
        <taxon>Basidiomycota</taxon>
        <taxon>Agaricomycotina</taxon>
        <taxon>Agaricomycetes</taxon>
        <taxon>Agaricomycetidae</taxon>
        <taxon>Agaricales</taxon>
        <taxon>Pluteineae</taxon>
        <taxon>Amanitaceae</taxon>
        <taxon>Amanita</taxon>
    </lineage>
</organism>
<evidence type="ECO:0000256" key="5">
    <source>
        <dbReference type="SAM" id="MobiDB-lite"/>
    </source>
</evidence>
<dbReference type="PANTHER" id="PTHR28657">
    <property type="entry name" value="INDOLEAMINE 2,3-DIOXYGENASE"/>
    <property type="match status" value="1"/>
</dbReference>
<proteinExistence type="inferred from homology"/>
<dbReference type="Pfam" id="PF01231">
    <property type="entry name" value="IDO"/>
    <property type="match status" value="1"/>
</dbReference>
<dbReference type="SUPFAM" id="SSF140959">
    <property type="entry name" value="Indolic compounds 2,3-dioxygenase-like"/>
    <property type="match status" value="1"/>
</dbReference>
<evidence type="ECO:0000256" key="1">
    <source>
        <dbReference type="ARBA" id="ARBA00007119"/>
    </source>
</evidence>
<keyword evidence="2 4" id="KW-0479">Metal-binding</keyword>
<dbReference type="EMBL" id="KN818715">
    <property type="protein sequence ID" value="KIL54524.1"/>
    <property type="molecule type" value="Genomic_DNA"/>
</dbReference>
<comment type="similarity">
    <text evidence="1">Belongs to the indoleamine 2,3-dioxygenase family.</text>
</comment>
<dbReference type="AlphaFoldDB" id="A0A0C2SKU3"/>
<evidence type="ECO:0000313" key="8">
    <source>
        <dbReference type="Proteomes" id="UP000054549"/>
    </source>
</evidence>
<dbReference type="InterPro" id="IPR000898">
    <property type="entry name" value="Indolamine_dOase"/>
</dbReference>
<keyword evidence="3 4" id="KW-0408">Iron</keyword>
<feature type="binding site" description="proximal binding residue" evidence="4">
    <location>
        <position position="410"/>
    </location>
    <ligand>
        <name>heme b</name>
        <dbReference type="ChEBI" id="CHEBI:60344"/>
    </ligand>
    <ligandPart>
        <name>Fe</name>
        <dbReference type="ChEBI" id="CHEBI:18248"/>
    </ligandPart>
</feature>
<evidence type="ECO:0008006" key="9">
    <source>
        <dbReference type="Google" id="ProtNLM"/>
    </source>
</evidence>
<dbReference type="GO" id="GO:0046872">
    <property type="term" value="F:metal ion binding"/>
    <property type="evidence" value="ECO:0007669"/>
    <property type="project" value="UniProtKB-KW"/>
</dbReference>
<evidence type="ECO:0000256" key="4">
    <source>
        <dbReference type="PIRSR" id="PIRSR600898-1"/>
    </source>
</evidence>
<sequence>LPESHLLSLPRPNPVASPNGAIDTTTLAAHDFDVDNRTGFMPPQPPVSLLPSTWSAWEDVLADAQQKRLELGESDEGTVWRESVRTMDVLPTRDLCQSELFLRRAHHVLAWMLHFYVHTRDEAEKEIVIPRSLSVPLLRVCAQLQLPPVLTYSDNVLYNWEFDLSTPPDIPTPTTPLRCQTLFTHTSTESIFYLVSARIELIGVHALDLMRATMDELFVSDDIAVRRITEYLGALQPVIKRMKTELLAMKEKGCDPETFFNRVRPWLRGCEDAKWVFEGLDEAREEEDEEIWEPVELSGPSAGQSSLIHALDIFLGVDKWSHSVVPLVQHHGAAPAQPAVPDPNPDTIAHTSSFLTRMQQYMPRHHRHFLHHLATCSNLREFVIARSSSHQLVDAYNGAIVALKEFRDAHLIIVALFIVGPAARARKAAVAEERKVLKGTGGTDIIQFLKTVRDQTRHAVL</sequence>
<dbReference type="Proteomes" id="UP000054549">
    <property type="component" value="Unassembled WGS sequence"/>
</dbReference>
<dbReference type="Gene3D" id="1.20.58.480">
    <property type="match status" value="1"/>
</dbReference>
<evidence type="ECO:0000256" key="3">
    <source>
        <dbReference type="ARBA" id="ARBA00023004"/>
    </source>
</evidence>
<name>A0A0C2SKU3_AMAMK</name>
<dbReference type="PANTHER" id="PTHR28657:SF5">
    <property type="entry name" value="INDOLEAMINE 2,3-DIOXYGENASE"/>
    <property type="match status" value="1"/>
</dbReference>
<dbReference type="EMBL" id="KN818716">
    <property type="protein sequence ID" value="KIL54520.1"/>
    <property type="molecule type" value="Genomic_DNA"/>
</dbReference>
<accession>A0A0C2SKU3</accession>
<protein>
    <recommendedName>
        <fullName evidence="9">Indoleamine 2,3-dioxygenase</fullName>
    </recommendedName>
</protein>
<gene>
    <name evidence="7" type="ORF">M378DRAFT_29692</name>
    <name evidence="6" type="ORF">M378DRAFT_35791</name>
</gene>
<feature type="region of interest" description="Disordered" evidence="5">
    <location>
        <begin position="1"/>
        <end position="20"/>
    </location>
</feature>
<dbReference type="GO" id="GO:0005737">
    <property type="term" value="C:cytoplasm"/>
    <property type="evidence" value="ECO:0007669"/>
    <property type="project" value="TreeGrafter"/>
</dbReference>
<keyword evidence="8" id="KW-1185">Reference proteome</keyword>
<dbReference type="GO" id="GO:0034354">
    <property type="term" value="P:'de novo' NAD+ biosynthetic process from L-tryptophan"/>
    <property type="evidence" value="ECO:0007669"/>
    <property type="project" value="TreeGrafter"/>
</dbReference>
<dbReference type="GO" id="GO:0033754">
    <property type="term" value="F:indoleamine 2,3-dioxygenase activity"/>
    <property type="evidence" value="ECO:0007669"/>
    <property type="project" value="TreeGrafter"/>
</dbReference>
<evidence type="ECO:0000313" key="7">
    <source>
        <dbReference type="EMBL" id="KIL54524.1"/>
    </source>
</evidence>
<dbReference type="InterPro" id="IPR037217">
    <property type="entry name" value="Trp/Indoleamine_2_3_dOase-like"/>
</dbReference>